<gene>
    <name evidence="1" type="ORF">DCAR_0520471</name>
</gene>
<protein>
    <submittedName>
        <fullName evidence="1">Uncharacterized protein</fullName>
    </submittedName>
</protein>
<dbReference type="Proteomes" id="UP000077755">
    <property type="component" value="Chromosome 5"/>
</dbReference>
<dbReference type="GO" id="GO:0080008">
    <property type="term" value="C:Cul4-RING E3 ubiquitin ligase complex"/>
    <property type="evidence" value="ECO:0007669"/>
    <property type="project" value="InterPro"/>
</dbReference>
<evidence type="ECO:0000313" key="1">
    <source>
        <dbReference type="EMBL" id="WOH01092.1"/>
    </source>
</evidence>
<proteinExistence type="predicted"/>
<dbReference type="PANTHER" id="PTHR47201:SF1">
    <property type="entry name" value="PROTEIN DWD HYPERSENSITIVE TO UV-B 1"/>
    <property type="match status" value="1"/>
</dbReference>
<name>A0AAF0X619_DAUCS</name>
<evidence type="ECO:0000313" key="2">
    <source>
        <dbReference type="Proteomes" id="UP000077755"/>
    </source>
</evidence>
<reference evidence="1" key="2">
    <citation type="submission" date="2022-03" db="EMBL/GenBank/DDBJ databases">
        <title>Draft title - Genomic analysis of global carrot germplasm unveils the trajectory of domestication and the origin of high carotenoid orange carrot.</title>
        <authorList>
            <person name="Iorizzo M."/>
            <person name="Ellison S."/>
            <person name="Senalik D."/>
            <person name="Macko-Podgorni A."/>
            <person name="Grzebelus D."/>
            <person name="Bostan H."/>
            <person name="Rolling W."/>
            <person name="Curaba J."/>
            <person name="Simon P."/>
        </authorList>
    </citation>
    <scope>NUCLEOTIDE SEQUENCE</scope>
    <source>
        <tissue evidence="1">Leaf</tissue>
    </source>
</reference>
<dbReference type="AlphaFoldDB" id="A0AAF0X619"/>
<dbReference type="InterPro" id="IPR015943">
    <property type="entry name" value="WD40/YVTN_repeat-like_dom_sf"/>
</dbReference>
<accession>A0AAF0X619</accession>
<dbReference type="PANTHER" id="PTHR47201">
    <property type="entry name" value="BNAC09G30780D PROTEIN"/>
    <property type="match status" value="1"/>
</dbReference>
<dbReference type="InterPro" id="IPR046377">
    <property type="entry name" value="DHU1"/>
</dbReference>
<reference evidence="1" key="1">
    <citation type="journal article" date="2016" name="Nat. Genet.">
        <title>A high-quality carrot genome assembly provides new insights into carotenoid accumulation and asterid genome evolution.</title>
        <authorList>
            <person name="Iorizzo M."/>
            <person name="Ellison S."/>
            <person name="Senalik D."/>
            <person name="Zeng P."/>
            <person name="Satapoomin P."/>
            <person name="Huang J."/>
            <person name="Bowman M."/>
            <person name="Iovene M."/>
            <person name="Sanseverino W."/>
            <person name="Cavagnaro P."/>
            <person name="Yildiz M."/>
            <person name="Macko-Podgorni A."/>
            <person name="Moranska E."/>
            <person name="Grzebelus E."/>
            <person name="Grzebelus D."/>
            <person name="Ashrafi H."/>
            <person name="Zheng Z."/>
            <person name="Cheng S."/>
            <person name="Spooner D."/>
            <person name="Van Deynze A."/>
            <person name="Simon P."/>
        </authorList>
    </citation>
    <scope>NUCLEOTIDE SEQUENCE</scope>
    <source>
        <tissue evidence="1">Leaf</tissue>
    </source>
</reference>
<dbReference type="GO" id="GO:0071493">
    <property type="term" value="P:cellular response to UV-B"/>
    <property type="evidence" value="ECO:0007669"/>
    <property type="project" value="InterPro"/>
</dbReference>
<keyword evidence="2" id="KW-1185">Reference proteome</keyword>
<sequence length="123" mass="14159">MLHECRKCSFIFSENFEYLPYKRKNEESLVSILQNRKMEASSSKVSADDRTFRPRQFEYHPSNSSLMVFGTLDGEVVAMTHESEKIVSYIPSLGAMNSVLGLSWLKKYPSKVVLIGFCFDFKV</sequence>
<organism evidence="1 2">
    <name type="scientific">Daucus carota subsp. sativus</name>
    <name type="common">Carrot</name>
    <dbReference type="NCBI Taxonomy" id="79200"/>
    <lineage>
        <taxon>Eukaryota</taxon>
        <taxon>Viridiplantae</taxon>
        <taxon>Streptophyta</taxon>
        <taxon>Embryophyta</taxon>
        <taxon>Tracheophyta</taxon>
        <taxon>Spermatophyta</taxon>
        <taxon>Magnoliopsida</taxon>
        <taxon>eudicotyledons</taxon>
        <taxon>Gunneridae</taxon>
        <taxon>Pentapetalae</taxon>
        <taxon>asterids</taxon>
        <taxon>campanulids</taxon>
        <taxon>Apiales</taxon>
        <taxon>Apiaceae</taxon>
        <taxon>Apioideae</taxon>
        <taxon>Scandiceae</taxon>
        <taxon>Daucinae</taxon>
        <taxon>Daucus</taxon>
        <taxon>Daucus sect. Daucus</taxon>
    </lineage>
</organism>
<dbReference type="EMBL" id="CP093347">
    <property type="protein sequence ID" value="WOH01092.1"/>
    <property type="molecule type" value="Genomic_DNA"/>
</dbReference>
<dbReference type="Gene3D" id="2.130.10.10">
    <property type="entry name" value="YVTN repeat-like/Quinoprotein amine dehydrogenase"/>
    <property type="match status" value="1"/>
</dbReference>